<evidence type="ECO:0000256" key="37">
    <source>
        <dbReference type="ARBA" id="ARBA00048869"/>
    </source>
</evidence>
<evidence type="ECO:0000256" key="17">
    <source>
        <dbReference type="ARBA" id="ARBA00031182"/>
    </source>
</evidence>
<evidence type="ECO:0000256" key="31">
    <source>
        <dbReference type="ARBA" id="ARBA00048374"/>
    </source>
</evidence>
<proteinExistence type="inferred from homology"/>
<keyword evidence="6" id="KW-0732">Signal</keyword>
<evidence type="ECO:0000256" key="30">
    <source>
        <dbReference type="ARBA" id="ARBA00048362"/>
    </source>
</evidence>
<evidence type="ECO:0000256" key="5">
    <source>
        <dbReference type="ARBA" id="ARBA00022692"/>
    </source>
</evidence>
<evidence type="ECO:0000256" key="26">
    <source>
        <dbReference type="ARBA" id="ARBA00048015"/>
    </source>
</evidence>
<dbReference type="FunFam" id="3.40.50.1110:FF:000005">
    <property type="entry name" value="Phospholipase B1"/>
    <property type="match status" value="1"/>
</dbReference>
<dbReference type="GO" id="GO:0006644">
    <property type="term" value="P:phospholipid metabolic process"/>
    <property type="evidence" value="ECO:0007669"/>
    <property type="project" value="TreeGrafter"/>
</dbReference>
<comment type="catalytic activity">
    <reaction evidence="42">
        <text>2-(9Z-octadecenoyl)-glycerol + H2O = glycerol + (9Z)-octadecenoate + H(+)</text>
        <dbReference type="Rhea" id="RHEA:38491"/>
        <dbReference type="ChEBI" id="CHEBI:15377"/>
        <dbReference type="ChEBI" id="CHEBI:15378"/>
        <dbReference type="ChEBI" id="CHEBI:17754"/>
        <dbReference type="ChEBI" id="CHEBI:30823"/>
        <dbReference type="ChEBI" id="CHEBI:73990"/>
    </reaction>
    <physiologicalReaction direction="left-to-right" evidence="42">
        <dbReference type="Rhea" id="RHEA:38492"/>
    </physiologicalReaction>
</comment>
<keyword evidence="11" id="KW-0472">Membrane</keyword>
<evidence type="ECO:0000256" key="1">
    <source>
        <dbReference type="ARBA" id="ARBA00004247"/>
    </source>
</evidence>
<evidence type="ECO:0000256" key="22">
    <source>
        <dbReference type="ARBA" id="ARBA00047363"/>
    </source>
</evidence>
<dbReference type="GO" id="GO:0004806">
    <property type="term" value="F:triacylglycerol lipase activity"/>
    <property type="evidence" value="ECO:0007669"/>
    <property type="project" value="UniProtKB-EC"/>
</dbReference>
<evidence type="ECO:0000256" key="40">
    <source>
        <dbReference type="ARBA" id="ARBA00049363"/>
    </source>
</evidence>
<evidence type="ECO:0000256" key="21">
    <source>
        <dbReference type="ARBA" id="ARBA00047324"/>
    </source>
</evidence>
<evidence type="ECO:0000256" key="4">
    <source>
        <dbReference type="ARBA" id="ARBA00022475"/>
    </source>
</evidence>
<comment type="catalytic activity">
    <reaction evidence="37">
        <text>1,3-dihexadecanoyl-2-(9Z-octadecenoyl)glycerol + H2O = 1,3-dihexadecanoylglycerol + (9Z)-octadecenoate + H(+)</text>
        <dbReference type="Rhea" id="RHEA:40983"/>
        <dbReference type="ChEBI" id="CHEBI:15377"/>
        <dbReference type="ChEBI" id="CHEBI:15378"/>
        <dbReference type="ChEBI" id="CHEBI:30823"/>
        <dbReference type="ChEBI" id="CHEBI:75688"/>
        <dbReference type="ChEBI" id="CHEBI:77619"/>
    </reaction>
    <physiologicalReaction direction="left-to-right" evidence="37">
        <dbReference type="Rhea" id="RHEA:40984"/>
    </physiologicalReaction>
</comment>
<evidence type="ECO:0000256" key="15">
    <source>
        <dbReference type="ARBA" id="ARBA00023422"/>
    </source>
</evidence>
<evidence type="ECO:0000256" key="25">
    <source>
        <dbReference type="ARBA" id="ARBA00048011"/>
    </source>
</evidence>
<evidence type="ECO:0000256" key="18">
    <source>
        <dbReference type="ARBA" id="ARBA00031485"/>
    </source>
</evidence>
<evidence type="ECO:0000256" key="42">
    <source>
        <dbReference type="ARBA" id="ARBA00049461"/>
    </source>
</evidence>
<comment type="catalytic activity">
    <reaction evidence="24">
        <text>1-hexadecanoyl-2-(9Z)-octadecenoyl-3-octadecanoyl-sn-glycerol + H2O = 1-hexadecanoyl-2-(9Z-octadecenoyl)-sn-glycerol + octadecanoate + H(+)</text>
        <dbReference type="Rhea" id="RHEA:41111"/>
        <dbReference type="ChEBI" id="CHEBI:15377"/>
        <dbReference type="ChEBI" id="CHEBI:15378"/>
        <dbReference type="ChEBI" id="CHEBI:25629"/>
        <dbReference type="ChEBI" id="CHEBI:75466"/>
        <dbReference type="ChEBI" id="CHEBI:77623"/>
    </reaction>
    <physiologicalReaction direction="left-to-right" evidence="24">
        <dbReference type="Rhea" id="RHEA:41112"/>
    </physiologicalReaction>
</comment>
<comment type="catalytic activity">
    <reaction evidence="41">
        <text>1,3-di-(9Z-octadecenoyl)-glycerol + H2O = 1-(9Z-octadecenoyl)-glycerol + (9Z)-octadecenoate + H(+)</text>
        <dbReference type="Rhea" id="RHEA:39939"/>
        <dbReference type="ChEBI" id="CHEBI:15377"/>
        <dbReference type="ChEBI" id="CHEBI:15378"/>
        <dbReference type="ChEBI" id="CHEBI:30823"/>
        <dbReference type="ChEBI" id="CHEBI:75342"/>
        <dbReference type="ChEBI" id="CHEBI:75735"/>
    </reaction>
    <physiologicalReaction direction="left-to-right" evidence="41">
        <dbReference type="Rhea" id="RHEA:39940"/>
    </physiologicalReaction>
</comment>
<evidence type="ECO:0000313" key="44">
    <source>
        <dbReference type="Proteomes" id="UP001431783"/>
    </source>
</evidence>
<comment type="function">
    <text evidence="20">Calcium-independent membrane-associated phospholipase that catalyzes complete diacylation of phospholipids by hydrolyzing both sn-1 and sn-2 fatty acyl chains attached to the glycerol backbone (phospholipase B activity). Has dual phospholipase and lysophospholipase activities toward diacylphospholipids. Preferentially cleaves sn-2 ester bonds over sn-1 bonds. Acts as a lipase toward glycerolipid substrates. Hydrolyzes fatty acyl chains of diacylglycerols with preference for the sn-2 position and of triacylglycerols with not positional selectivity. May also hydrolyze long chain retinyl esters such as retinyl palmitate. May contribute to digestion of dietary phospholipids, glycerolipids and retinoids, facilitating lipid absorption at the brush border.</text>
</comment>
<evidence type="ECO:0000256" key="27">
    <source>
        <dbReference type="ARBA" id="ARBA00048049"/>
    </source>
</evidence>
<sequence>MRLCKWISSIYFVLFACLSGVFCQMSVLDFLYNYFRETAKLNRGNFIIQYPKRVGNHRTQKPFSSFMRFPCANTTGRGIGRSLVPPTSVHKLRPGDIDVIGAMGDSLIAGNGAMEEYALGTMIEYRGISWCAGGEGTWRQYLTVPNILKEYNPNLTGYSTGTGEFLSDHSKLNVAYPVSSDEDALRQAKILVKKMRSDPNIDFNNHWKMVTVFFGANDICSAQCFDKDRASAGSHARQLMYALDYLQEKLPRTFVNLIPVLDVSVSLRVKRTMMCRILHAFFCACFHHQGGNEMETVIRFAKNYQQAEEQLINSGRYDVKEDFTVVLQPFMKLFNAPDDPAHYYDEVIDISYITHDCFHFSQKGHALGANLLWNNLLEPVGRKSIKKMNHVMQKFNCPSHEAPFLFTSKNSKLYLATGHQ</sequence>
<name>A0AAW1UTI6_9CUCU</name>
<comment type="catalytic activity">
    <reaction evidence="26">
        <text>1-hexadecanoyl-2-(9Z-octadecenoyl)-sn-glycero-3-phospho-(1'-sn-glycerol) + H2O = 1-hexadecanoyl-sn-glycero-3-phospho-(1'-sn-glycerol) + (9Z)-octadecenoate + H(+)</text>
        <dbReference type="Rhea" id="RHEA:40919"/>
        <dbReference type="ChEBI" id="CHEBI:15377"/>
        <dbReference type="ChEBI" id="CHEBI:15378"/>
        <dbReference type="ChEBI" id="CHEBI:30823"/>
        <dbReference type="ChEBI" id="CHEBI:72841"/>
        <dbReference type="ChEBI" id="CHEBI:75158"/>
    </reaction>
    <physiologicalReaction direction="left-to-right" evidence="26">
        <dbReference type="Rhea" id="RHEA:40920"/>
    </physiologicalReaction>
</comment>
<comment type="catalytic activity">
    <reaction evidence="28">
        <text>1,2-di-(9Z-octadecenoyl)-sn-glycero-3-phosphocholine + H2O = 1-(9Z-octadecenoyl)-sn-glycero-3-phosphocholine + (9Z)-octadecenoate + H(+)</text>
        <dbReference type="Rhea" id="RHEA:40923"/>
        <dbReference type="ChEBI" id="CHEBI:15377"/>
        <dbReference type="ChEBI" id="CHEBI:15378"/>
        <dbReference type="ChEBI" id="CHEBI:28610"/>
        <dbReference type="ChEBI" id="CHEBI:30823"/>
        <dbReference type="ChEBI" id="CHEBI:74669"/>
    </reaction>
    <physiologicalReaction direction="left-to-right" evidence="28">
        <dbReference type="Rhea" id="RHEA:40924"/>
    </physiologicalReaction>
</comment>
<evidence type="ECO:0000256" key="36">
    <source>
        <dbReference type="ARBA" id="ARBA00048699"/>
    </source>
</evidence>
<comment type="catalytic activity">
    <reaction evidence="22">
        <text>1,3-dihexadecanoyl-2-(9Z-octadecenoyl)glycerol + H2O = 1-hexadecanoyl-2-(9Z-octadecenoyl)-glycerol + hexadecanoate + H(+)</text>
        <dbReference type="Rhea" id="RHEA:40979"/>
        <dbReference type="ChEBI" id="CHEBI:7896"/>
        <dbReference type="ChEBI" id="CHEBI:15377"/>
        <dbReference type="ChEBI" id="CHEBI:15378"/>
        <dbReference type="ChEBI" id="CHEBI:75585"/>
        <dbReference type="ChEBI" id="CHEBI:75688"/>
    </reaction>
    <physiologicalReaction direction="left-to-right" evidence="22">
        <dbReference type="Rhea" id="RHEA:40980"/>
    </physiologicalReaction>
</comment>
<dbReference type="Gene3D" id="3.40.50.1110">
    <property type="entry name" value="SGNH hydrolase"/>
    <property type="match status" value="1"/>
</dbReference>
<comment type="catalytic activity">
    <reaction evidence="38">
        <text>1-O-hexadecyl-2-(9Z)-octadecenoyl-sn-glycero-3-phosphocholine + H2O = 1-O-hexadecyl-sn-glycero-3-phosphocholine + (9Z)-octadecenoate + H(+)</text>
        <dbReference type="Rhea" id="RHEA:40915"/>
        <dbReference type="ChEBI" id="CHEBI:15377"/>
        <dbReference type="ChEBI" id="CHEBI:15378"/>
        <dbReference type="ChEBI" id="CHEBI:30823"/>
        <dbReference type="ChEBI" id="CHEBI:34112"/>
        <dbReference type="ChEBI" id="CHEBI:64496"/>
    </reaction>
    <physiologicalReaction direction="left-to-right" evidence="38">
        <dbReference type="Rhea" id="RHEA:40916"/>
    </physiologicalReaction>
</comment>
<evidence type="ECO:0000256" key="41">
    <source>
        <dbReference type="ARBA" id="ARBA00049372"/>
    </source>
</evidence>
<evidence type="ECO:0000313" key="43">
    <source>
        <dbReference type="EMBL" id="KAK9882839.1"/>
    </source>
</evidence>
<dbReference type="InterPro" id="IPR035547">
    <property type="entry name" value="Phospholipase_B"/>
</dbReference>
<evidence type="ECO:0000256" key="19">
    <source>
        <dbReference type="ARBA" id="ARBA00033022"/>
    </source>
</evidence>
<evidence type="ECO:0000256" key="11">
    <source>
        <dbReference type="ARBA" id="ARBA00023136"/>
    </source>
</evidence>
<comment type="catalytic activity">
    <reaction evidence="21">
        <text>1-hexadecanoyl-2-(9Z)-octadecenoyl-3-octadecanoyl-sn-glycerol + H2O = 2-(9Z-octadecenoyl)-3-octadecanoyl-sn-glycerol + hexadecanoate + H(+)</text>
        <dbReference type="Rhea" id="RHEA:41107"/>
        <dbReference type="ChEBI" id="CHEBI:7896"/>
        <dbReference type="ChEBI" id="CHEBI:15377"/>
        <dbReference type="ChEBI" id="CHEBI:15378"/>
        <dbReference type="ChEBI" id="CHEBI:75558"/>
        <dbReference type="ChEBI" id="CHEBI:77623"/>
    </reaction>
    <physiologicalReaction direction="left-to-right" evidence="21">
        <dbReference type="Rhea" id="RHEA:41108"/>
    </physiologicalReaction>
</comment>
<evidence type="ECO:0000256" key="7">
    <source>
        <dbReference type="ARBA" id="ARBA00022737"/>
    </source>
</evidence>
<evidence type="ECO:0000256" key="13">
    <source>
        <dbReference type="ARBA" id="ARBA00023369"/>
    </source>
</evidence>
<comment type="catalytic activity">
    <reaction evidence="31">
        <text>1-octadecanoyl-2-(9Z,12Z)-octadecadienoyl-sn-glycerol + H2O = 1-octadecanoyl-sn-glycerol + (9Z,12Z)-octadecadienoate + H(+)</text>
        <dbReference type="Rhea" id="RHEA:40927"/>
        <dbReference type="ChEBI" id="CHEBI:15377"/>
        <dbReference type="ChEBI" id="CHEBI:15378"/>
        <dbReference type="ChEBI" id="CHEBI:30245"/>
        <dbReference type="ChEBI" id="CHEBI:75550"/>
        <dbReference type="ChEBI" id="CHEBI:77097"/>
    </reaction>
    <physiologicalReaction direction="left-to-right" evidence="31">
        <dbReference type="Rhea" id="RHEA:40928"/>
    </physiologicalReaction>
</comment>
<comment type="caution">
    <text evidence="43">The sequence shown here is derived from an EMBL/GenBank/DDBJ whole genome shotgun (WGS) entry which is preliminary data.</text>
</comment>
<comment type="catalytic activity">
    <reaction evidence="33">
        <text>a 1-acyl-sn-glycero-3-phosphocholine + H2O = sn-glycerol 3-phosphocholine + a fatty acid + H(+)</text>
        <dbReference type="Rhea" id="RHEA:15177"/>
        <dbReference type="ChEBI" id="CHEBI:15377"/>
        <dbReference type="ChEBI" id="CHEBI:15378"/>
        <dbReference type="ChEBI" id="CHEBI:16870"/>
        <dbReference type="ChEBI" id="CHEBI:28868"/>
        <dbReference type="ChEBI" id="CHEBI:58168"/>
        <dbReference type="EC" id="3.1.1.5"/>
    </reaction>
    <physiologicalReaction direction="left-to-right" evidence="33">
        <dbReference type="Rhea" id="RHEA:15178"/>
    </physiologicalReaction>
</comment>
<evidence type="ECO:0000256" key="3">
    <source>
        <dbReference type="ARBA" id="ARBA00015133"/>
    </source>
</evidence>
<comment type="catalytic activity">
    <reaction evidence="30">
        <text>1-hexadecanoyl-2-(9Z,12Z-octadecadienoyl)-sn-glycero-3-phosphocholine + H2O = 2-(9Z,12Z-octadecadienoyl)-sn-glycero-3-phosphocholine + hexadecanoate + H(+)</text>
        <dbReference type="Rhea" id="RHEA:40971"/>
        <dbReference type="ChEBI" id="CHEBI:7896"/>
        <dbReference type="ChEBI" id="CHEBI:15377"/>
        <dbReference type="ChEBI" id="CHEBI:15378"/>
        <dbReference type="ChEBI" id="CHEBI:73002"/>
        <dbReference type="ChEBI" id="CHEBI:76084"/>
    </reaction>
    <physiologicalReaction direction="left-to-right" evidence="30">
        <dbReference type="Rhea" id="RHEA:40972"/>
    </physiologicalReaction>
</comment>
<dbReference type="PANTHER" id="PTHR21325:SF31">
    <property type="entry name" value="GH22081P-RELATED"/>
    <property type="match status" value="1"/>
</dbReference>
<evidence type="ECO:0000256" key="39">
    <source>
        <dbReference type="ARBA" id="ARBA00048939"/>
    </source>
</evidence>
<keyword evidence="4" id="KW-1003">Cell membrane</keyword>
<evidence type="ECO:0000256" key="34">
    <source>
        <dbReference type="ARBA" id="ARBA00048613"/>
    </source>
</evidence>
<evidence type="ECO:0000256" key="24">
    <source>
        <dbReference type="ARBA" id="ARBA00047459"/>
    </source>
</evidence>
<keyword evidence="8" id="KW-0378">Hydrolase</keyword>
<comment type="catalytic activity">
    <reaction evidence="34">
        <text>1-hexadecanoyl-2-(9Z-octadecenoyl)-sn-glycero-3-phosphoethanolamine + H2O = 1-hexadecanoyl-sn-glycero-3-phosphoethanolamine + (9Z)-octadecenoate + H(+)</text>
        <dbReference type="Rhea" id="RHEA:40911"/>
        <dbReference type="ChEBI" id="CHEBI:15377"/>
        <dbReference type="ChEBI" id="CHEBI:15378"/>
        <dbReference type="ChEBI" id="CHEBI:30823"/>
        <dbReference type="ChEBI" id="CHEBI:73004"/>
        <dbReference type="ChEBI" id="CHEBI:73007"/>
    </reaction>
    <physiologicalReaction direction="left-to-right" evidence="34">
        <dbReference type="Rhea" id="RHEA:40912"/>
    </physiologicalReaction>
</comment>
<comment type="catalytic activity">
    <reaction evidence="23">
        <text>1-(9Z-octadecenoyl)-glycerol + H2O = glycerol + (9Z)-octadecenoate + H(+)</text>
        <dbReference type="Rhea" id="RHEA:38487"/>
        <dbReference type="ChEBI" id="CHEBI:15377"/>
        <dbReference type="ChEBI" id="CHEBI:15378"/>
        <dbReference type="ChEBI" id="CHEBI:17754"/>
        <dbReference type="ChEBI" id="CHEBI:30823"/>
        <dbReference type="ChEBI" id="CHEBI:75342"/>
    </reaction>
    <physiologicalReaction direction="left-to-right" evidence="23">
        <dbReference type="Rhea" id="RHEA:38488"/>
    </physiologicalReaction>
</comment>
<comment type="catalytic activity">
    <reaction evidence="39">
        <text>1-hexadecanoyl-2-(9Z)-octadecenoyl-3-octadecanoyl-sn-glycerol + H2O = 1-hexadecanoyl-3-octadecanoyl-sn-glycerol + (9Z)-octadecenoate + H(+)</text>
        <dbReference type="Rhea" id="RHEA:41103"/>
        <dbReference type="ChEBI" id="CHEBI:15377"/>
        <dbReference type="ChEBI" id="CHEBI:15378"/>
        <dbReference type="ChEBI" id="CHEBI:30823"/>
        <dbReference type="ChEBI" id="CHEBI:77623"/>
        <dbReference type="ChEBI" id="CHEBI:77624"/>
    </reaction>
    <physiologicalReaction direction="left-to-right" evidence="39">
        <dbReference type="Rhea" id="RHEA:41104"/>
    </physiologicalReaction>
</comment>
<keyword evidence="5" id="KW-0812">Transmembrane</keyword>
<evidence type="ECO:0000256" key="10">
    <source>
        <dbReference type="ARBA" id="ARBA00023098"/>
    </source>
</evidence>
<keyword evidence="10" id="KW-0443">Lipid metabolism</keyword>
<dbReference type="GO" id="GO:0004623">
    <property type="term" value="F:phospholipase A2 activity"/>
    <property type="evidence" value="ECO:0007669"/>
    <property type="project" value="UniProtKB-EC"/>
</dbReference>
<keyword evidence="7" id="KW-0677">Repeat</keyword>
<comment type="subcellular location">
    <subcellularLocation>
        <location evidence="1">Apical cell membrane</location>
        <topology evidence="1">Single-pass type I membrane protein</topology>
    </subcellularLocation>
</comment>
<dbReference type="SUPFAM" id="SSF52266">
    <property type="entry name" value="SGNH hydrolase"/>
    <property type="match status" value="1"/>
</dbReference>
<evidence type="ECO:0000256" key="29">
    <source>
        <dbReference type="ARBA" id="ARBA00048227"/>
    </source>
</evidence>
<evidence type="ECO:0000256" key="14">
    <source>
        <dbReference type="ARBA" id="ARBA00023408"/>
    </source>
</evidence>
<dbReference type="InterPro" id="IPR001087">
    <property type="entry name" value="GDSL"/>
</dbReference>
<dbReference type="PROSITE" id="PS51257">
    <property type="entry name" value="PROKAR_LIPOPROTEIN"/>
    <property type="match status" value="1"/>
</dbReference>
<dbReference type="InterPro" id="IPR038885">
    <property type="entry name" value="PLB1"/>
</dbReference>
<comment type="catalytic activity">
    <reaction evidence="25">
        <text>2,3-di-(9Z)-octadecenoyl-sn-glycerol + H2O = 3-(9Z-octadecenoyl)-sn-glycerol + (9Z)-octadecenoate + H(+)</text>
        <dbReference type="Rhea" id="RHEA:42604"/>
        <dbReference type="ChEBI" id="CHEBI:15377"/>
        <dbReference type="ChEBI" id="CHEBI:15378"/>
        <dbReference type="ChEBI" id="CHEBI:30823"/>
        <dbReference type="ChEBI" id="CHEBI:75824"/>
        <dbReference type="ChEBI" id="CHEBI:75938"/>
    </reaction>
    <physiologicalReaction direction="left-to-right" evidence="25">
        <dbReference type="Rhea" id="RHEA:42605"/>
    </physiologicalReaction>
</comment>
<evidence type="ECO:0000256" key="20">
    <source>
        <dbReference type="ARBA" id="ARBA00045916"/>
    </source>
</evidence>
<evidence type="ECO:0000256" key="2">
    <source>
        <dbReference type="ARBA" id="ARBA00009979"/>
    </source>
</evidence>
<evidence type="ECO:0000256" key="35">
    <source>
        <dbReference type="ARBA" id="ARBA00048656"/>
    </source>
</evidence>
<evidence type="ECO:0000256" key="23">
    <source>
        <dbReference type="ARBA" id="ARBA00047438"/>
    </source>
</evidence>
<dbReference type="EMBL" id="JARQZJ010000085">
    <property type="protein sequence ID" value="KAK9882839.1"/>
    <property type="molecule type" value="Genomic_DNA"/>
</dbReference>
<keyword evidence="44" id="KW-1185">Reference proteome</keyword>
<comment type="catalytic activity">
    <reaction evidence="29">
        <text>1,2-dihexadecanoyl-sn-glycero-3-phosphocholine + H2O = 1-hexadecanoyl-sn-glycero-3-phosphocholine + hexadecanoate + H(+)</text>
        <dbReference type="Rhea" id="RHEA:41223"/>
        <dbReference type="ChEBI" id="CHEBI:7896"/>
        <dbReference type="ChEBI" id="CHEBI:15377"/>
        <dbReference type="ChEBI" id="CHEBI:15378"/>
        <dbReference type="ChEBI" id="CHEBI:72998"/>
        <dbReference type="ChEBI" id="CHEBI:72999"/>
    </reaction>
    <physiologicalReaction direction="left-to-right" evidence="29">
        <dbReference type="Rhea" id="RHEA:41224"/>
    </physiologicalReaction>
</comment>
<evidence type="ECO:0000256" key="33">
    <source>
        <dbReference type="ARBA" id="ARBA00048454"/>
    </source>
</evidence>
<evidence type="ECO:0000256" key="32">
    <source>
        <dbReference type="ARBA" id="ARBA00048386"/>
    </source>
</evidence>
<comment type="catalytic activity">
    <reaction evidence="14">
        <text>1-hexadecanoyl-2-(9Z,12Z-octadecadienoyl)-sn-glycero-3-phosphocholine + H2O = (9Z,12Z)-octadecadienoate + 1-hexadecanoyl-sn-glycero-3-phosphocholine + H(+)</text>
        <dbReference type="Rhea" id="RHEA:40811"/>
        <dbReference type="ChEBI" id="CHEBI:15377"/>
        <dbReference type="ChEBI" id="CHEBI:15378"/>
        <dbReference type="ChEBI" id="CHEBI:30245"/>
        <dbReference type="ChEBI" id="CHEBI:72998"/>
        <dbReference type="ChEBI" id="CHEBI:73002"/>
    </reaction>
    <physiologicalReaction direction="left-to-right" evidence="14">
        <dbReference type="Rhea" id="RHEA:40812"/>
    </physiologicalReaction>
</comment>
<comment type="catalytic activity">
    <reaction evidence="27">
        <text>a 1-O-alkyl-2-acyl-sn-glycero-3-phosphocholine + H2O = a 1-O-alkyl-sn-glycero-3-phosphocholine + a fatty acid + H(+)</text>
        <dbReference type="Rhea" id="RHEA:36231"/>
        <dbReference type="ChEBI" id="CHEBI:15377"/>
        <dbReference type="ChEBI" id="CHEBI:15378"/>
        <dbReference type="ChEBI" id="CHEBI:28868"/>
        <dbReference type="ChEBI" id="CHEBI:30909"/>
        <dbReference type="ChEBI" id="CHEBI:36702"/>
        <dbReference type="EC" id="3.1.1.4"/>
    </reaction>
    <physiologicalReaction direction="left-to-right" evidence="27">
        <dbReference type="Rhea" id="RHEA:36232"/>
    </physiologicalReaction>
</comment>
<comment type="catalytic activity">
    <reaction evidence="35">
        <text>1-hexadecanoyl-sn-glycero-3-phosphocholine + H2O = sn-glycerol 3-phosphocholine + hexadecanoate + H(+)</text>
        <dbReference type="Rhea" id="RHEA:40435"/>
        <dbReference type="ChEBI" id="CHEBI:7896"/>
        <dbReference type="ChEBI" id="CHEBI:15377"/>
        <dbReference type="ChEBI" id="CHEBI:15378"/>
        <dbReference type="ChEBI" id="CHEBI:16870"/>
        <dbReference type="ChEBI" id="CHEBI:72998"/>
    </reaction>
    <physiologicalReaction direction="left-to-right" evidence="35">
        <dbReference type="Rhea" id="RHEA:40436"/>
    </physiologicalReaction>
</comment>
<comment type="catalytic activity">
    <reaction evidence="13">
        <text>a triacylglycerol + H2O = a diacylglycerol + a fatty acid + H(+)</text>
        <dbReference type="Rhea" id="RHEA:12044"/>
        <dbReference type="ChEBI" id="CHEBI:15377"/>
        <dbReference type="ChEBI" id="CHEBI:15378"/>
        <dbReference type="ChEBI" id="CHEBI:17855"/>
        <dbReference type="ChEBI" id="CHEBI:18035"/>
        <dbReference type="ChEBI" id="CHEBI:28868"/>
        <dbReference type="EC" id="3.1.1.3"/>
    </reaction>
    <physiologicalReaction direction="left-to-right" evidence="13">
        <dbReference type="Rhea" id="RHEA:12045"/>
    </physiologicalReaction>
</comment>
<accession>A0AAW1UTI6</accession>
<keyword evidence="9" id="KW-1133">Transmembrane helix</keyword>
<evidence type="ECO:0000256" key="16">
    <source>
        <dbReference type="ARBA" id="ARBA00029723"/>
    </source>
</evidence>
<dbReference type="CDD" id="cd01824">
    <property type="entry name" value="Phospholipase_B_like"/>
    <property type="match status" value="1"/>
</dbReference>
<dbReference type="AlphaFoldDB" id="A0AAW1UTI6"/>
<dbReference type="Pfam" id="PF00657">
    <property type="entry name" value="Lipase_GDSL"/>
    <property type="match status" value="1"/>
</dbReference>
<evidence type="ECO:0000256" key="12">
    <source>
        <dbReference type="ARBA" id="ARBA00023180"/>
    </source>
</evidence>
<comment type="catalytic activity">
    <reaction evidence="32">
        <text>1,2,3-tri-(9Z-octadecenoyl)-glycerol + H2O = di-(9Z)-octadecenoylglycerol + (9Z)-octadecenoate + H(+)</text>
        <dbReference type="Rhea" id="RHEA:38575"/>
        <dbReference type="ChEBI" id="CHEBI:15377"/>
        <dbReference type="ChEBI" id="CHEBI:15378"/>
        <dbReference type="ChEBI" id="CHEBI:30823"/>
        <dbReference type="ChEBI" id="CHEBI:53753"/>
        <dbReference type="ChEBI" id="CHEBI:75945"/>
    </reaction>
    <physiologicalReaction direction="left-to-right" evidence="32">
        <dbReference type="Rhea" id="RHEA:38576"/>
    </physiologicalReaction>
</comment>
<dbReference type="GO" id="GO:0004622">
    <property type="term" value="F:phosphatidylcholine lysophospholipase activity"/>
    <property type="evidence" value="ECO:0007669"/>
    <property type="project" value="UniProtKB-EC"/>
</dbReference>
<reference evidence="43 44" key="1">
    <citation type="submission" date="2023-03" db="EMBL/GenBank/DDBJ databases">
        <title>Genome insight into feeding habits of ladybird beetles.</title>
        <authorList>
            <person name="Li H.-S."/>
            <person name="Huang Y.-H."/>
            <person name="Pang H."/>
        </authorList>
    </citation>
    <scope>NUCLEOTIDE SEQUENCE [LARGE SCALE GENOMIC DNA]</scope>
    <source>
        <strain evidence="43">SYSU_2023b</strain>
        <tissue evidence="43">Whole body</tissue>
    </source>
</reference>
<comment type="catalytic activity">
    <reaction evidence="15">
        <text>a 1,2-diacyl-sn-glycero-3-phosphocholine + H2O = a 1-acyl-sn-glycero-3-phosphocholine + a fatty acid + H(+)</text>
        <dbReference type="Rhea" id="RHEA:15801"/>
        <dbReference type="ChEBI" id="CHEBI:15377"/>
        <dbReference type="ChEBI" id="CHEBI:15378"/>
        <dbReference type="ChEBI" id="CHEBI:28868"/>
        <dbReference type="ChEBI" id="CHEBI:57643"/>
        <dbReference type="ChEBI" id="CHEBI:58168"/>
        <dbReference type="EC" id="3.1.1.4"/>
    </reaction>
    <physiologicalReaction direction="left-to-right" evidence="15">
        <dbReference type="Rhea" id="RHEA:15802"/>
    </physiologicalReaction>
</comment>
<evidence type="ECO:0000256" key="38">
    <source>
        <dbReference type="ARBA" id="ARBA00048872"/>
    </source>
</evidence>
<dbReference type="GO" id="GO:0016324">
    <property type="term" value="C:apical plasma membrane"/>
    <property type="evidence" value="ECO:0007669"/>
    <property type="project" value="UniProtKB-SubCell"/>
</dbReference>
<comment type="catalytic activity">
    <reaction evidence="40">
        <text>1,2-dihexadecanoyl-sn-glycero-3-phosphocholine + 2 H2O = sn-glycerol 3-phosphocholine + 2 hexadecanoate + 2 H(+)</text>
        <dbReference type="Rhea" id="RHEA:40975"/>
        <dbReference type="ChEBI" id="CHEBI:7896"/>
        <dbReference type="ChEBI" id="CHEBI:15377"/>
        <dbReference type="ChEBI" id="CHEBI:15378"/>
        <dbReference type="ChEBI" id="CHEBI:16870"/>
        <dbReference type="ChEBI" id="CHEBI:72999"/>
    </reaction>
    <physiologicalReaction direction="left-to-right" evidence="40">
        <dbReference type="Rhea" id="RHEA:40976"/>
    </physiologicalReaction>
</comment>
<gene>
    <name evidence="43" type="ORF">WA026_023538</name>
</gene>
<evidence type="ECO:0000256" key="9">
    <source>
        <dbReference type="ARBA" id="ARBA00022989"/>
    </source>
</evidence>
<dbReference type="Proteomes" id="UP001431783">
    <property type="component" value="Unassembled WGS sequence"/>
</dbReference>
<dbReference type="InterPro" id="IPR036514">
    <property type="entry name" value="SGNH_hydro_sf"/>
</dbReference>
<organism evidence="43 44">
    <name type="scientific">Henosepilachna vigintioctopunctata</name>
    <dbReference type="NCBI Taxonomy" id="420089"/>
    <lineage>
        <taxon>Eukaryota</taxon>
        <taxon>Metazoa</taxon>
        <taxon>Ecdysozoa</taxon>
        <taxon>Arthropoda</taxon>
        <taxon>Hexapoda</taxon>
        <taxon>Insecta</taxon>
        <taxon>Pterygota</taxon>
        <taxon>Neoptera</taxon>
        <taxon>Endopterygota</taxon>
        <taxon>Coleoptera</taxon>
        <taxon>Polyphaga</taxon>
        <taxon>Cucujiformia</taxon>
        <taxon>Coccinelloidea</taxon>
        <taxon>Coccinellidae</taxon>
        <taxon>Epilachninae</taxon>
        <taxon>Epilachnini</taxon>
        <taxon>Henosepilachna</taxon>
    </lineage>
</organism>
<protein>
    <recommendedName>
        <fullName evidence="3">Phospholipase B1, membrane-associated</fullName>
    </recommendedName>
    <alternativeName>
        <fullName evidence="16">Lysophospholipase</fullName>
    </alternativeName>
    <alternativeName>
        <fullName evidence="17">Phospholipase A2</fullName>
    </alternativeName>
    <alternativeName>
        <fullName evidence="19">Phospholipase B/lipase</fullName>
    </alternativeName>
    <alternativeName>
        <fullName evidence="18">Triacylglycerol lipase</fullName>
    </alternativeName>
</protein>
<keyword evidence="12" id="KW-0325">Glycoprotein</keyword>
<evidence type="ECO:0000256" key="6">
    <source>
        <dbReference type="ARBA" id="ARBA00022729"/>
    </source>
</evidence>
<evidence type="ECO:0000256" key="28">
    <source>
        <dbReference type="ARBA" id="ARBA00048058"/>
    </source>
</evidence>
<dbReference type="PANTHER" id="PTHR21325">
    <property type="entry name" value="PHOSPHOLIPASE B, PLB1"/>
    <property type="match status" value="1"/>
</dbReference>
<comment type="similarity">
    <text evidence="2">Belongs to the 'GDSL' lipolytic enzyme family. Phospholipase B1 subfamily.</text>
</comment>
<evidence type="ECO:0000256" key="8">
    <source>
        <dbReference type="ARBA" id="ARBA00022801"/>
    </source>
</evidence>
<comment type="catalytic activity">
    <reaction evidence="36">
        <text>1-hexadecanoyl-2-(9Z-octadecenoyl)-sn-glycero-3-phosphocholine + H2O = 1-hexadecanoyl-sn-glycero-3-phosphocholine + (9Z)-octadecenoate + H(+)</text>
        <dbReference type="Rhea" id="RHEA:38779"/>
        <dbReference type="ChEBI" id="CHEBI:15377"/>
        <dbReference type="ChEBI" id="CHEBI:15378"/>
        <dbReference type="ChEBI" id="CHEBI:30823"/>
        <dbReference type="ChEBI" id="CHEBI:72998"/>
        <dbReference type="ChEBI" id="CHEBI:73001"/>
    </reaction>
    <physiologicalReaction direction="left-to-right" evidence="36">
        <dbReference type="Rhea" id="RHEA:38780"/>
    </physiologicalReaction>
</comment>